<dbReference type="Proteomes" id="UP000562254">
    <property type="component" value="Unassembled WGS sequence"/>
</dbReference>
<protein>
    <recommendedName>
        <fullName evidence="3">EcsC family protein</fullName>
    </recommendedName>
</protein>
<dbReference type="Pfam" id="PF12787">
    <property type="entry name" value="EcsC"/>
    <property type="match status" value="1"/>
</dbReference>
<reference evidence="1 2" key="1">
    <citation type="submission" date="2020-08" db="EMBL/GenBank/DDBJ databases">
        <title>Genomic Encyclopedia of Type Strains, Phase IV (KMG-IV): sequencing the most valuable type-strain genomes for metagenomic binning, comparative biology and taxonomic classification.</title>
        <authorList>
            <person name="Goeker M."/>
        </authorList>
    </citation>
    <scope>NUCLEOTIDE SEQUENCE [LARGE SCALE GENOMIC DNA]</scope>
    <source>
        <strain evidence="1 2">DSM 25895</strain>
    </source>
</reference>
<accession>A0A840XWW4</accession>
<keyword evidence="2" id="KW-1185">Reference proteome</keyword>
<organism evidence="1 2">
    <name type="scientific">Neoroseomonas alkaliterrae</name>
    <dbReference type="NCBI Taxonomy" id="1452450"/>
    <lineage>
        <taxon>Bacteria</taxon>
        <taxon>Pseudomonadati</taxon>
        <taxon>Pseudomonadota</taxon>
        <taxon>Alphaproteobacteria</taxon>
        <taxon>Acetobacterales</taxon>
        <taxon>Acetobacteraceae</taxon>
        <taxon>Neoroseomonas</taxon>
    </lineage>
</organism>
<dbReference type="PANTHER" id="PTHR41260:SF1">
    <property type="entry name" value="PROTEIN ECSC"/>
    <property type="match status" value="1"/>
</dbReference>
<proteinExistence type="predicted"/>
<dbReference type="AlphaFoldDB" id="A0A840XWW4"/>
<dbReference type="InterPro" id="IPR024787">
    <property type="entry name" value="EcsC"/>
</dbReference>
<evidence type="ECO:0008006" key="3">
    <source>
        <dbReference type="Google" id="ProtNLM"/>
    </source>
</evidence>
<comment type="caution">
    <text evidence="1">The sequence shown here is derived from an EMBL/GenBank/DDBJ whole genome shotgun (WGS) entry which is preliminary data.</text>
</comment>
<evidence type="ECO:0000313" key="2">
    <source>
        <dbReference type="Proteomes" id="UP000562254"/>
    </source>
</evidence>
<dbReference type="RefSeq" id="WP_184480821.1">
    <property type="nucleotide sequence ID" value="NZ_JACIJE010000001.1"/>
</dbReference>
<name>A0A840XWW4_9PROT</name>
<dbReference type="EMBL" id="JACIJE010000001">
    <property type="protein sequence ID" value="MBB5688321.1"/>
    <property type="molecule type" value="Genomic_DNA"/>
</dbReference>
<gene>
    <name evidence="1" type="ORF">FHS88_000431</name>
</gene>
<evidence type="ECO:0000313" key="1">
    <source>
        <dbReference type="EMBL" id="MBB5688321.1"/>
    </source>
</evidence>
<dbReference type="PANTHER" id="PTHR41260">
    <property type="entry name" value="PROTEIN ECSC"/>
    <property type="match status" value="1"/>
</dbReference>
<sequence>MSLATTAGPLAPRDQRDLLAAYEALENPSLAARLAALAGLPVEALRARLPAALQGSVDGAVRAALTLAMSAALRSGPAVTPLPVPSGWFHRGLAFASGAMGGAFGLPGTLMELPVSTTILLRQIAAVAAEEGEDLGAPEAAAECLKVFALGGSSPADDAAESGYFAVRLALAEALKGAVGRTVLPGFVAAVASRFVGPVGLKVTAQAAPVLGAAAGAAVNLAFLQHFRSVGRGHFVLRRLERAYGPARIRAAWAEVEAGRDAPFLPRGR</sequence>